<accession>A0A7X7R7N3</accession>
<evidence type="ECO:0000313" key="1">
    <source>
        <dbReference type="EMBL" id="NLF53726.1"/>
    </source>
</evidence>
<dbReference type="RefSeq" id="WP_068809670.1">
    <property type="nucleotide sequence ID" value="NZ_MBFM01000006.1"/>
</dbReference>
<dbReference type="AlphaFoldDB" id="A0A7X7R7N3"/>
<comment type="caution">
    <text evidence="1">The sequence shown here is derived from an EMBL/GenBank/DDBJ whole genome shotgun (WGS) entry which is preliminary data.</text>
</comment>
<evidence type="ECO:0000313" key="2">
    <source>
        <dbReference type="Proteomes" id="UP000536534"/>
    </source>
</evidence>
<organism evidence="1 2">
    <name type="scientific">Thauera phenolivorans</name>
    <dbReference type="NCBI Taxonomy" id="1792543"/>
    <lineage>
        <taxon>Bacteria</taxon>
        <taxon>Pseudomonadati</taxon>
        <taxon>Pseudomonadota</taxon>
        <taxon>Betaproteobacteria</taxon>
        <taxon>Rhodocyclales</taxon>
        <taxon>Zoogloeaceae</taxon>
        <taxon>Thauera</taxon>
    </lineage>
</organism>
<gene>
    <name evidence="1" type="ORF">GX576_04885</name>
</gene>
<dbReference type="EMBL" id="JAAYYV010000127">
    <property type="protein sequence ID" value="NLF53726.1"/>
    <property type="molecule type" value="Genomic_DNA"/>
</dbReference>
<reference evidence="1 2" key="1">
    <citation type="journal article" date="2020" name="Biotechnol. Biofuels">
        <title>New insights from the biogas microbiome by comprehensive genome-resolved metagenomics of nearly 1600 species originating from multiple anaerobic digesters.</title>
        <authorList>
            <person name="Campanaro S."/>
            <person name="Treu L."/>
            <person name="Rodriguez-R L.M."/>
            <person name="Kovalovszki A."/>
            <person name="Ziels R.M."/>
            <person name="Maus I."/>
            <person name="Zhu X."/>
            <person name="Kougias P.G."/>
            <person name="Basile A."/>
            <person name="Luo G."/>
            <person name="Schluter A."/>
            <person name="Konstantinidis K.T."/>
            <person name="Angelidaki I."/>
        </authorList>
    </citation>
    <scope>NUCLEOTIDE SEQUENCE [LARGE SCALE GENOMIC DNA]</scope>
    <source>
        <strain evidence="1">AS06rmzACSIP_256</strain>
    </source>
</reference>
<sequence length="203" mass="22740">MMASTSPGYASSAERLLRRLILALLLALGPIVPAVANDSRIVSAEIVPGEAGGYVINADVAFELNDRLQDALLHGVTLYFVAEAIVERPRWYWLNEVVVDRRLEYGVSYHAITRSYRLSVGSFHQSVDSLDAAVRTMQRIRNWQVAEAGDIRPGISHEVALRFRLDMSQLPKPFQVTAIGSRDWNLGTEWMKWTFLPGAPAFR</sequence>
<protein>
    <submittedName>
        <fullName evidence="1">DUF4390 domain-containing protein</fullName>
    </submittedName>
</protein>
<name>A0A7X7R7N3_9RHOO</name>
<proteinExistence type="predicted"/>
<dbReference type="Proteomes" id="UP000536534">
    <property type="component" value="Unassembled WGS sequence"/>
</dbReference>
<dbReference type="OrthoDB" id="5298153at2"/>
<dbReference type="InterPro" id="IPR025500">
    <property type="entry name" value="DUF4390"/>
</dbReference>
<dbReference type="Pfam" id="PF14334">
    <property type="entry name" value="DUF4390"/>
    <property type="match status" value="1"/>
</dbReference>